<evidence type="ECO:0000313" key="2">
    <source>
        <dbReference type="EMBL" id="KAL0428246.1"/>
    </source>
</evidence>
<protein>
    <submittedName>
        <fullName evidence="2">Uncharacterized protein</fullName>
    </submittedName>
</protein>
<dbReference type="EMBL" id="JACGWN010000010">
    <property type="protein sequence ID" value="KAL0428246.1"/>
    <property type="molecule type" value="Genomic_DNA"/>
</dbReference>
<accession>A0AAW2VKG8</accession>
<dbReference type="PANTHER" id="PTHR31973:SF191">
    <property type="entry name" value="OS05G0489400 PROTEIN"/>
    <property type="match status" value="1"/>
</dbReference>
<reference evidence="2" key="1">
    <citation type="submission" date="2020-06" db="EMBL/GenBank/DDBJ databases">
        <authorList>
            <person name="Li T."/>
            <person name="Hu X."/>
            <person name="Zhang T."/>
            <person name="Song X."/>
            <person name="Zhang H."/>
            <person name="Dai N."/>
            <person name="Sheng W."/>
            <person name="Hou X."/>
            <person name="Wei L."/>
        </authorList>
    </citation>
    <scope>NUCLEOTIDE SEQUENCE</scope>
    <source>
        <strain evidence="2">KEN1</strain>
        <tissue evidence="2">Leaf</tissue>
    </source>
</reference>
<feature type="region of interest" description="Disordered" evidence="1">
    <location>
        <begin position="51"/>
        <end position="142"/>
    </location>
</feature>
<feature type="compositionally biased region" description="Acidic residues" evidence="1">
    <location>
        <begin position="95"/>
        <end position="105"/>
    </location>
</feature>
<reference evidence="2" key="2">
    <citation type="journal article" date="2024" name="Plant">
        <title>Genomic evolution and insights into agronomic trait innovations of Sesamum species.</title>
        <authorList>
            <person name="Miao H."/>
            <person name="Wang L."/>
            <person name="Qu L."/>
            <person name="Liu H."/>
            <person name="Sun Y."/>
            <person name="Le M."/>
            <person name="Wang Q."/>
            <person name="Wei S."/>
            <person name="Zheng Y."/>
            <person name="Lin W."/>
            <person name="Duan Y."/>
            <person name="Cao H."/>
            <person name="Xiong S."/>
            <person name="Wang X."/>
            <person name="Wei L."/>
            <person name="Li C."/>
            <person name="Ma Q."/>
            <person name="Ju M."/>
            <person name="Zhao R."/>
            <person name="Li G."/>
            <person name="Mu C."/>
            <person name="Tian Q."/>
            <person name="Mei H."/>
            <person name="Zhang T."/>
            <person name="Gao T."/>
            <person name="Zhang H."/>
        </authorList>
    </citation>
    <scope>NUCLEOTIDE SEQUENCE</scope>
    <source>
        <strain evidence="2">KEN1</strain>
    </source>
</reference>
<sequence>MQMSDGYMTRNGMKNKKMTLYLDAHIDVSNTQIGSSKQLTDQVDVDLENDVDLGNDVDLDMNRNEGNDTGEGKNEASEFEDSEFDCSDGEKNEEGTETWDMDDVGPETRDRDDTESESDVDEFNSGDELDSNLDSDRQGKNKPPVFNVANIMDLVFELGMLFSNKIEFREAIHSHAIKIKKLKITKNDNRECMQDVYKKVGNKGFLGVVFEFVKSDLDIVGDDVYTFISDKQKGLVPAFESVLPNADNPFCVRHLHGNFKTACFIGQAYKTALWNAARATIVQDWQWKMQEMVSLSNEHMCGLVTSLQVNGADLTFYFFKHLDYGDFVHQYYTVETCLKVYDPAIAPINGPQLKFPMKCRYNLKF</sequence>
<gene>
    <name evidence="2" type="ORF">Slati_2999400</name>
</gene>
<feature type="compositionally biased region" description="Acidic residues" evidence="1">
    <location>
        <begin position="77"/>
        <end position="87"/>
    </location>
</feature>
<dbReference type="PANTHER" id="PTHR31973">
    <property type="entry name" value="POLYPROTEIN, PUTATIVE-RELATED"/>
    <property type="match status" value="1"/>
</dbReference>
<evidence type="ECO:0000256" key="1">
    <source>
        <dbReference type="SAM" id="MobiDB-lite"/>
    </source>
</evidence>
<organism evidence="2">
    <name type="scientific">Sesamum latifolium</name>
    <dbReference type="NCBI Taxonomy" id="2727402"/>
    <lineage>
        <taxon>Eukaryota</taxon>
        <taxon>Viridiplantae</taxon>
        <taxon>Streptophyta</taxon>
        <taxon>Embryophyta</taxon>
        <taxon>Tracheophyta</taxon>
        <taxon>Spermatophyta</taxon>
        <taxon>Magnoliopsida</taxon>
        <taxon>eudicotyledons</taxon>
        <taxon>Gunneridae</taxon>
        <taxon>Pentapetalae</taxon>
        <taxon>asterids</taxon>
        <taxon>lamiids</taxon>
        <taxon>Lamiales</taxon>
        <taxon>Pedaliaceae</taxon>
        <taxon>Sesamum</taxon>
    </lineage>
</organism>
<name>A0AAW2VKG8_9LAMI</name>
<proteinExistence type="predicted"/>
<comment type="caution">
    <text evidence="2">The sequence shown here is derived from an EMBL/GenBank/DDBJ whole genome shotgun (WGS) entry which is preliminary data.</text>
</comment>
<feature type="compositionally biased region" description="Acidic residues" evidence="1">
    <location>
        <begin position="113"/>
        <end position="133"/>
    </location>
</feature>
<feature type="compositionally biased region" description="Basic and acidic residues" evidence="1">
    <location>
        <begin position="60"/>
        <end position="76"/>
    </location>
</feature>
<dbReference type="AlphaFoldDB" id="A0AAW2VKG8"/>